<organism evidence="5 6">
    <name type="scientific">Neisseria sicca</name>
    <dbReference type="NCBI Taxonomy" id="490"/>
    <lineage>
        <taxon>Bacteria</taxon>
        <taxon>Pseudomonadati</taxon>
        <taxon>Pseudomonadota</taxon>
        <taxon>Betaproteobacteria</taxon>
        <taxon>Neisseriales</taxon>
        <taxon>Neisseriaceae</taxon>
        <taxon>Neisseria</taxon>
    </lineage>
</organism>
<feature type="compositionally biased region" description="Polar residues" evidence="2">
    <location>
        <begin position="27"/>
        <end position="51"/>
    </location>
</feature>
<reference evidence="5" key="1">
    <citation type="submission" date="2020-04" db="EMBL/GenBank/DDBJ databases">
        <title>Deep metagenomics examines the oral microbiome during advanced dental caries in children, revealing novel taxa and co-occurrences with host molecules.</title>
        <authorList>
            <person name="Baker J.L."/>
            <person name="Morton J.T."/>
            <person name="Dinis M."/>
            <person name="Alvarez R."/>
            <person name="Tran N.C."/>
            <person name="Knight R."/>
            <person name="Edlund A."/>
        </authorList>
    </citation>
    <scope>NUCLEOTIDE SEQUENCE</scope>
    <source>
        <strain evidence="5">JCVI_32_bin.62</strain>
    </source>
</reference>
<dbReference type="RefSeq" id="WP_159070306.1">
    <property type="nucleotide sequence ID" value="NZ_POXG01000002.1"/>
</dbReference>
<dbReference type="InterPro" id="IPR014902">
    <property type="entry name" value="FHBP-like_C"/>
</dbReference>
<protein>
    <recommendedName>
        <fullName evidence="4">Factor H binding protein-like C-terminal domain-containing protein</fullName>
    </recommendedName>
</protein>
<feature type="region of interest" description="Disordered" evidence="2">
    <location>
        <begin position="23"/>
        <end position="51"/>
    </location>
</feature>
<dbReference type="Pfam" id="PF08794">
    <property type="entry name" value="FHBP_C"/>
    <property type="match status" value="1"/>
</dbReference>
<keyword evidence="3" id="KW-0732">Signal</keyword>
<dbReference type="EMBL" id="JABZQQ010000038">
    <property type="protein sequence ID" value="MBF1265170.1"/>
    <property type="molecule type" value="Genomic_DNA"/>
</dbReference>
<evidence type="ECO:0000256" key="3">
    <source>
        <dbReference type="SAM" id="SignalP"/>
    </source>
</evidence>
<feature type="region of interest" description="Disordered" evidence="2">
    <location>
        <begin position="87"/>
        <end position="106"/>
    </location>
</feature>
<sequence>MTNLSRALSLTILAVALAACGSGGGDSPTTQTANNTKPQTPATKPSTDPSASQKLTLTLINMPDDSVKRLYELPYSTVTGLTKTIQANDGSSDERTHIEIGGTPTPEAALPKMGKVIYNGLAFNKFTNPTDADLVAGARPGYLSYTIDFDERTGEGEIAGLQLDAGEIRLNKGNLEKIHLDGQEVIGVRSNADMAQASNGPAQQYTDIGDYELGLFGPNADAIAGKIANPTFSIGFGGTRSNK</sequence>
<dbReference type="InterPro" id="IPR011250">
    <property type="entry name" value="OMP/PagP_B-barrel"/>
</dbReference>
<comment type="caution">
    <text evidence="5">The sequence shown here is derived from an EMBL/GenBank/DDBJ whole genome shotgun (WGS) entry which is preliminary data.</text>
</comment>
<proteinExistence type="predicted"/>
<dbReference type="PROSITE" id="PS51257">
    <property type="entry name" value="PROKAR_LIPOPROTEIN"/>
    <property type="match status" value="1"/>
</dbReference>
<evidence type="ECO:0000256" key="2">
    <source>
        <dbReference type="SAM" id="MobiDB-lite"/>
    </source>
</evidence>
<evidence type="ECO:0000313" key="5">
    <source>
        <dbReference type="EMBL" id="MBF1265170.1"/>
    </source>
</evidence>
<dbReference type="Gene3D" id="2.40.160.90">
    <property type="match status" value="1"/>
</dbReference>
<dbReference type="AlphaFoldDB" id="A0A930GVX5"/>
<gene>
    <name evidence="5" type="ORF">HXM80_05685</name>
</gene>
<feature type="signal peptide" evidence="3">
    <location>
        <begin position="1"/>
        <end position="18"/>
    </location>
</feature>
<feature type="domain" description="Factor H binding protein-like C-terminal" evidence="4">
    <location>
        <begin position="109"/>
        <end position="227"/>
    </location>
</feature>
<dbReference type="Proteomes" id="UP000780345">
    <property type="component" value="Unassembled WGS sequence"/>
</dbReference>
<name>A0A930GVX5_NEISI</name>
<evidence type="ECO:0000259" key="4">
    <source>
        <dbReference type="Pfam" id="PF08794"/>
    </source>
</evidence>
<feature type="chain" id="PRO_5037255250" description="Factor H binding protein-like C-terminal domain-containing protein" evidence="3">
    <location>
        <begin position="19"/>
        <end position="243"/>
    </location>
</feature>
<dbReference type="SUPFAM" id="SSF56925">
    <property type="entry name" value="OMPA-like"/>
    <property type="match status" value="1"/>
</dbReference>
<evidence type="ECO:0000313" key="6">
    <source>
        <dbReference type="Proteomes" id="UP000780345"/>
    </source>
</evidence>
<dbReference type="GO" id="GO:0009279">
    <property type="term" value="C:cell outer membrane"/>
    <property type="evidence" value="ECO:0007669"/>
    <property type="project" value="UniProtKB-SubCell"/>
</dbReference>
<accession>A0A930GVX5</accession>
<evidence type="ECO:0000256" key="1">
    <source>
        <dbReference type="ARBA" id="ARBA00004442"/>
    </source>
</evidence>
<comment type="subcellular location">
    <subcellularLocation>
        <location evidence="1">Cell outer membrane</location>
    </subcellularLocation>
</comment>